<protein>
    <recommendedName>
        <fullName evidence="5">Dehydrogenase/reductase 2</fullName>
    </recommendedName>
</protein>
<dbReference type="AlphaFoldDB" id="G3TWC8"/>
<dbReference type="PRINTS" id="PR00081">
    <property type="entry name" value="GDHRDH"/>
</dbReference>
<comment type="similarity">
    <text evidence="1">Belongs to the short-chain dehydrogenases/reductases (SDR) family.</text>
</comment>
<dbReference type="InterPro" id="IPR036291">
    <property type="entry name" value="NAD(P)-bd_dom_sf"/>
</dbReference>
<dbReference type="Ensembl" id="ENSLAFT00000030287.1">
    <property type="protein sequence ID" value="ENSLAFP00000019886.1"/>
    <property type="gene ID" value="ENSLAFG00000032486.1"/>
</dbReference>
<name>G3TWC8_LOXAF</name>
<dbReference type="HOGENOM" id="CLU_010194_1_1_1"/>
<dbReference type="OMA" id="FCDPLTM"/>
<dbReference type="InterPro" id="IPR002347">
    <property type="entry name" value="SDR_fam"/>
</dbReference>
<proteinExistence type="inferred from homology"/>
<reference evidence="3" key="2">
    <citation type="submission" date="2025-08" db="UniProtKB">
        <authorList>
            <consortium name="Ensembl"/>
        </authorList>
    </citation>
    <scope>IDENTIFICATION</scope>
    <source>
        <strain evidence="3">Isolate ISIS603380</strain>
    </source>
</reference>
<dbReference type="PROSITE" id="PS00061">
    <property type="entry name" value="ADH_SHORT"/>
    <property type="match status" value="1"/>
</dbReference>
<keyword evidence="4" id="KW-1185">Reference proteome</keyword>
<organism evidence="3 4">
    <name type="scientific">Loxodonta africana</name>
    <name type="common">African elephant</name>
    <dbReference type="NCBI Taxonomy" id="9785"/>
    <lineage>
        <taxon>Eukaryota</taxon>
        <taxon>Metazoa</taxon>
        <taxon>Chordata</taxon>
        <taxon>Craniata</taxon>
        <taxon>Vertebrata</taxon>
        <taxon>Euteleostomi</taxon>
        <taxon>Mammalia</taxon>
        <taxon>Eutheria</taxon>
        <taxon>Afrotheria</taxon>
        <taxon>Proboscidea</taxon>
        <taxon>Elephantidae</taxon>
        <taxon>Loxodonta</taxon>
    </lineage>
</organism>
<dbReference type="InterPro" id="IPR020904">
    <property type="entry name" value="Sc_DH/Rdtase_CS"/>
</dbReference>
<dbReference type="PANTHER" id="PTHR43943:SF15">
    <property type="entry name" value="DEHYDROGENASE_REDUCTASE MEMBER 2"/>
    <property type="match status" value="1"/>
</dbReference>
<evidence type="ECO:0008006" key="5">
    <source>
        <dbReference type="Google" id="ProtNLM"/>
    </source>
</evidence>
<dbReference type="SUPFAM" id="SSF51735">
    <property type="entry name" value="NAD(P)-binding Rossmann-fold domains"/>
    <property type="match status" value="1"/>
</dbReference>
<evidence type="ECO:0000313" key="4">
    <source>
        <dbReference type="Proteomes" id="UP000007646"/>
    </source>
</evidence>
<dbReference type="STRING" id="9785.ENSLAFP00000019886"/>
<dbReference type="PANTHER" id="PTHR43943">
    <property type="entry name" value="DEHYDROGENASE/REDUCTASE (SDR FAMILY) MEMBER 4"/>
    <property type="match status" value="1"/>
</dbReference>
<dbReference type="FunFam" id="3.40.50.720:FF:000084">
    <property type="entry name" value="Short-chain dehydrogenase reductase"/>
    <property type="match status" value="1"/>
</dbReference>
<evidence type="ECO:0000256" key="2">
    <source>
        <dbReference type="ARBA" id="ARBA00023002"/>
    </source>
</evidence>
<reference evidence="3 4" key="1">
    <citation type="submission" date="2009-06" db="EMBL/GenBank/DDBJ databases">
        <title>The Genome Sequence of Loxodonta africana (African elephant).</title>
        <authorList>
            <person name="Di Palma F."/>
            <person name="Heiman D."/>
            <person name="Young S."/>
            <person name="Johnson J."/>
            <person name="Lander E.S."/>
            <person name="Lindblad-Toh K."/>
        </authorList>
    </citation>
    <scope>NUCLEOTIDE SEQUENCE [LARGE SCALE GENOMIC DNA]</scope>
    <source>
        <strain evidence="3 4">Isolate ISIS603380</strain>
    </source>
</reference>
<reference evidence="3" key="3">
    <citation type="submission" date="2025-09" db="UniProtKB">
        <authorList>
            <consortium name="Ensembl"/>
        </authorList>
    </citation>
    <scope>IDENTIFICATION</scope>
    <source>
        <strain evidence="3">Isolate ISIS603380</strain>
    </source>
</reference>
<dbReference type="Gene3D" id="3.40.50.720">
    <property type="entry name" value="NAD(P)-binding Rossmann-like Domain"/>
    <property type="match status" value="1"/>
</dbReference>
<dbReference type="Pfam" id="PF13561">
    <property type="entry name" value="adh_short_C2"/>
    <property type="match status" value="1"/>
</dbReference>
<evidence type="ECO:0000256" key="1">
    <source>
        <dbReference type="ARBA" id="ARBA00006484"/>
    </source>
</evidence>
<dbReference type="InParanoid" id="G3TWC8"/>
<dbReference type="FunCoup" id="G3TWC8">
    <property type="interactions" value="173"/>
</dbReference>
<dbReference type="GeneTree" id="ENSGT00940000162664"/>
<accession>G3TWC8</accession>
<evidence type="ECO:0000313" key="3">
    <source>
        <dbReference type="Ensembl" id="ENSLAFP00000019886.1"/>
    </source>
</evidence>
<dbReference type="GO" id="GO:0004090">
    <property type="term" value="F:carbonyl reductase (NADPH) activity"/>
    <property type="evidence" value="ECO:0007669"/>
    <property type="project" value="TreeGrafter"/>
</dbReference>
<sequence length="284" mass="29970">SMLKAKPLTQAWRGPLPFELPPLVRRTSSAVTRGATLANQVAVVTGSTKGIGFAIARRLAQDGAHVVVSSRKQQNVDQAVVELQGEGLSVSGTVCHVGKAEDREPGGHGALKHCGGVDFLICVAGVNPLVGGILGSSEQVWDKMLNVTVKAPALLLTQLLPHMEKRKGGSMILISSVGAYMPYSKLRAYNVSKTALLGLTKALAVELAPKNIRVNCLVPGVIDTAFSQVVFEDPSLWTYMKALCGTQRVGQPEDCAGIVSFLCSSDASYITAESIMVAGCSFHL</sequence>
<dbReference type="PRINTS" id="PR00080">
    <property type="entry name" value="SDRFAMILY"/>
</dbReference>
<dbReference type="Proteomes" id="UP000007646">
    <property type="component" value="Unassembled WGS sequence"/>
</dbReference>
<keyword evidence="2" id="KW-0560">Oxidoreductase</keyword>
<dbReference type="eggNOG" id="KOG0725">
    <property type="taxonomic scope" value="Eukaryota"/>
</dbReference>